<keyword evidence="2" id="KW-0560">Oxidoreductase</keyword>
<dbReference type="Proteomes" id="UP000191554">
    <property type="component" value="Unassembled WGS sequence"/>
</dbReference>
<accession>A0A1V4SIP5</accession>
<dbReference type="PANTHER" id="PTHR42956:SF1">
    <property type="entry name" value="NITROGENASE IRON-MOLYBDENUM COFACTOR BIOSYNTHESIS PROTEIN NIFE"/>
    <property type="match status" value="1"/>
</dbReference>
<dbReference type="EMBL" id="MZGX01000018">
    <property type="protein sequence ID" value="OPX43376.1"/>
    <property type="molecule type" value="Genomic_DNA"/>
</dbReference>
<dbReference type="AlphaFoldDB" id="A0A1V4SIP5"/>
<evidence type="ECO:0000313" key="3">
    <source>
        <dbReference type="Proteomes" id="UP000191554"/>
    </source>
</evidence>
<dbReference type="PROSITE" id="PS51257">
    <property type="entry name" value="PROKAR_LIPOPROTEIN"/>
    <property type="match status" value="1"/>
</dbReference>
<dbReference type="EC" id="1.18.6.1" evidence="2"/>
<name>A0A1V4SIP5_RUMHU</name>
<evidence type="ECO:0000313" key="2">
    <source>
        <dbReference type="EMBL" id="OPX43376.1"/>
    </source>
</evidence>
<sequence>MSLCKSCKLFGAYRAAVSITDSAVLIHSTIGCNWGTSTFHNTSKLMDIRQCSSVIYEEDIVYGGRRTLEKALREVCDNYDSSVVFVLTGCVAEIMEDDIEGIIRDTNCNKDIKIIKSAGFKGDMLSGMEDAMRLLADNMKPAAPKKNSINLIGLFSDDFKIDADLKAVRKLLGRQIQINCVMPYDSYEKIQEAPGACLNVVFSGFEPVGAYMQERFGTPYIVAEYPYGIGNSKKFCKAIYDALNIKSHFSLDALERITLERLEHAFDYVKKFYGMPAAVVGDGVRAASLKAFLESELGLNVEVFLNSFHDTKNRDFDKEIELSNSIMIFGSSFERGWADRYNIPLIRYTYPVFDSISIGNKNYAGFSGVINLVEDMVNSIMTMEYRRSGMYG</sequence>
<evidence type="ECO:0000259" key="1">
    <source>
        <dbReference type="Pfam" id="PF00148"/>
    </source>
</evidence>
<feature type="domain" description="Nitrogenase/oxidoreductase component 1" evidence="1">
    <location>
        <begin position="7"/>
        <end position="380"/>
    </location>
</feature>
<dbReference type="STRING" id="48256.CLHUN_27210"/>
<proteinExistence type="predicted"/>
<reference evidence="2 3" key="1">
    <citation type="submission" date="2017-03" db="EMBL/GenBank/DDBJ databases">
        <title>Genome sequence of Clostridium hungatei DSM 14427.</title>
        <authorList>
            <person name="Poehlein A."/>
            <person name="Daniel R."/>
        </authorList>
    </citation>
    <scope>NUCLEOTIDE SEQUENCE [LARGE SCALE GENOMIC DNA]</scope>
    <source>
        <strain evidence="2 3">DSM 14427</strain>
    </source>
</reference>
<dbReference type="Gene3D" id="3.40.50.1980">
    <property type="entry name" value="Nitrogenase molybdenum iron protein domain"/>
    <property type="match status" value="3"/>
</dbReference>
<dbReference type="Pfam" id="PF00148">
    <property type="entry name" value="Oxidored_nitro"/>
    <property type="match status" value="1"/>
</dbReference>
<dbReference type="CDD" id="cd00316">
    <property type="entry name" value="Oxidoreductase_nitrogenase"/>
    <property type="match status" value="1"/>
</dbReference>
<gene>
    <name evidence="2" type="primary">anfK_3</name>
    <name evidence="2" type="ORF">CLHUN_27210</name>
</gene>
<dbReference type="GO" id="GO:0016163">
    <property type="term" value="F:nitrogenase activity"/>
    <property type="evidence" value="ECO:0007669"/>
    <property type="project" value="UniProtKB-EC"/>
</dbReference>
<organism evidence="2 3">
    <name type="scientific">Ruminiclostridium hungatei</name>
    <name type="common">Clostridium hungatei</name>
    <dbReference type="NCBI Taxonomy" id="48256"/>
    <lineage>
        <taxon>Bacteria</taxon>
        <taxon>Bacillati</taxon>
        <taxon>Bacillota</taxon>
        <taxon>Clostridia</taxon>
        <taxon>Eubacteriales</taxon>
        <taxon>Oscillospiraceae</taxon>
        <taxon>Ruminiclostridium</taxon>
    </lineage>
</organism>
<dbReference type="PANTHER" id="PTHR42956">
    <property type="entry name" value="NITROGENASE IRON-MOLYBDENUM COFACTOR BIOSYNTHESIS PROTEIN NIFE"/>
    <property type="match status" value="1"/>
</dbReference>
<dbReference type="InterPro" id="IPR000510">
    <property type="entry name" value="Nase/OxRdtase_comp1"/>
</dbReference>
<dbReference type="OrthoDB" id="9802175at2"/>
<dbReference type="SUPFAM" id="SSF53807">
    <property type="entry name" value="Helical backbone' metal receptor"/>
    <property type="match status" value="1"/>
</dbReference>
<protein>
    <submittedName>
        <fullName evidence="2">Nitrogenase iron-iron protein beta chain</fullName>
        <ecNumber evidence="2">1.18.6.1</ecNumber>
    </submittedName>
</protein>
<dbReference type="RefSeq" id="WP_080065177.1">
    <property type="nucleotide sequence ID" value="NZ_MZGX01000018.1"/>
</dbReference>
<comment type="caution">
    <text evidence="2">The sequence shown here is derived from an EMBL/GenBank/DDBJ whole genome shotgun (WGS) entry which is preliminary data.</text>
</comment>
<keyword evidence="3" id="KW-1185">Reference proteome</keyword>
<dbReference type="InterPro" id="IPR049939">
    <property type="entry name" value="NifE-like"/>
</dbReference>